<name>A0A3M7T4Q2_BRAPC</name>
<organism evidence="1 2">
    <name type="scientific">Brachionus plicatilis</name>
    <name type="common">Marine rotifer</name>
    <name type="synonym">Brachionus muelleri</name>
    <dbReference type="NCBI Taxonomy" id="10195"/>
    <lineage>
        <taxon>Eukaryota</taxon>
        <taxon>Metazoa</taxon>
        <taxon>Spiralia</taxon>
        <taxon>Gnathifera</taxon>
        <taxon>Rotifera</taxon>
        <taxon>Eurotatoria</taxon>
        <taxon>Monogononta</taxon>
        <taxon>Pseudotrocha</taxon>
        <taxon>Ploima</taxon>
        <taxon>Brachionidae</taxon>
        <taxon>Brachionus</taxon>
    </lineage>
</organism>
<gene>
    <name evidence="1" type="ORF">BpHYR1_000574</name>
</gene>
<dbReference type="Proteomes" id="UP000276133">
    <property type="component" value="Unassembled WGS sequence"/>
</dbReference>
<accession>A0A3M7T4Q2</accession>
<protein>
    <submittedName>
        <fullName evidence="1">Uncharacterized protein</fullName>
    </submittedName>
</protein>
<reference evidence="1 2" key="1">
    <citation type="journal article" date="2018" name="Sci. Rep.">
        <title>Genomic signatures of local adaptation to the degree of environmental predictability in rotifers.</title>
        <authorList>
            <person name="Franch-Gras L."/>
            <person name="Hahn C."/>
            <person name="Garcia-Roger E.M."/>
            <person name="Carmona M.J."/>
            <person name="Serra M."/>
            <person name="Gomez A."/>
        </authorList>
    </citation>
    <scope>NUCLEOTIDE SEQUENCE [LARGE SCALE GENOMIC DNA]</scope>
    <source>
        <strain evidence="1">HYR1</strain>
    </source>
</reference>
<evidence type="ECO:0000313" key="1">
    <source>
        <dbReference type="EMBL" id="RNA42810.1"/>
    </source>
</evidence>
<keyword evidence="2" id="KW-1185">Reference proteome</keyword>
<dbReference type="AlphaFoldDB" id="A0A3M7T4Q2"/>
<comment type="caution">
    <text evidence="1">The sequence shown here is derived from an EMBL/GenBank/DDBJ whole genome shotgun (WGS) entry which is preliminary data.</text>
</comment>
<proteinExistence type="predicted"/>
<evidence type="ECO:0000313" key="2">
    <source>
        <dbReference type="Proteomes" id="UP000276133"/>
    </source>
</evidence>
<sequence>MADYFSLLIFLGHIHFFVKSVRIAFDITHFCLTQFRQKIKNWLHMSRRFFAAIDDPSPNIVRPVWIECSRDRPTSTSNYLTWSPVPKIHCHLALLVWHGSGPQSLL</sequence>
<dbReference type="EMBL" id="REGN01000317">
    <property type="protein sequence ID" value="RNA42810.1"/>
    <property type="molecule type" value="Genomic_DNA"/>
</dbReference>